<keyword evidence="1" id="KW-0677">Repeat</keyword>
<feature type="domain" description="Prenyltransferase alpha-alpha toroid" evidence="2">
    <location>
        <begin position="10"/>
        <end position="74"/>
    </location>
</feature>
<evidence type="ECO:0000313" key="3">
    <source>
        <dbReference type="Proteomes" id="UP000887566"/>
    </source>
</evidence>
<dbReference type="AlphaFoldDB" id="A0A914W171"/>
<protein>
    <recommendedName>
        <fullName evidence="2">Prenyltransferase alpha-alpha toroid domain-containing protein</fullName>
    </recommendedName>
</protein>
<reference evidence="4 5" key="1">
    <citation type="submission" date="2022-11" db="UniProtKB">
        <authorList>
            <consortium name="WormBaseParasite"/>
        </authorList>
    </citation>
    <scope>IDENTIFICATION</scope>
</reference>
<dbReference type="GO" id="GO:0003824">
    <property type="term" value="F:catalytic activity"/>
    <property type="evidence" value="ECO:0007669"/>
    <property type="project" value="InterPro"/>
</dbReference>
<proteinExistence type="predicted"/>
<keyword evidence="3" id="KW-1185">Reference proteome</keyword>
<organism evidence="3 4">
    <name type="scientific">Plectus sambesii</name>
    <dbReference type="NCBI Taxonomy" id="2011161"/>
    <lineage>
        <taxon>Eukaryota</taxon>
        <taxon>Metazoa</taxon>
        <taxon>Ecdysozoa</taxon>
        <taxon>Nematoda</taxon>
        <taxon>Chromadorea</taxon>
        <taxon>Plectida</taxon>
        <taxon>Plectina</taxon>
        <taxon>Plectoidea</taxon>
        <taxon>Plectidae</taxon>
        <taxon>Plectus</taxon>
    </lineage>
</organism>
<dbReference type="Gene3D" id="1.50.10.20">
    <property type="match status" value="1"/>
</dbReference>
<accession>A0A914W171</accession>
<name>A0A914W171_9BILA</name>
<dbReference type="WBParaSite" id="PSAMB.scaffold5067size12744.g25839.t1">
    <property type="protein sequence ID" value="PSAMB.scaffold5067size12744.g25839.t1"/>
    <property type="gene ID" value="PSAMB.scaffold5067size12744.g25839"/>
</dbReference>
<dbReference type="InterPro" id="IPR001330">
    <property type="entry name" value="Prenyltrans"/>
</dbReference>
<dbReference type="WBParaSite" id="PSAMB.scaffold281size59450.g4073.t1">
    <property type="protein sequence ID" value="PSAMB.scaffold281size59450.g4073.t1"/>
    <property type="gene ID" value="PSAMB.scaffold281size59450.g4073"/>
</dbReference>
<evidence type="ECO:0000313" key="4">
    <source>
        <dbReference type="WBParaSite" id="PSAMB.scaffold281size59450.g4073.t1"/>
    </source>
</evidence>
<dbReference type="SUPFAM" id="SSF48239">
    <property type="entry name" value="Terpenoid cyclases/Protein prenyltransferases"/>
    <property type="match status" value="1"/>
</dbReference>
<dbReference type="Pfam" id="PF00432">
    <property type="entry name" value="Prenyltrans"/>
    <property type="match status" value="1"/>
</dbReference>
<evidence type="ECO:0000256" key="1">
    <source>
        <dbReference type="ARBA" id="ARBA00022737"/>
    </source>
</evidence>
<evidence type="ECO:0000259" key="2">
    <source>
        <dbReference type="Pfam" id="PF00432"/>
    </source>
</evidence>
<evidence type="ECO:0000313" key="5">
    <source>
        <dbReference type="WBParaSite" id="PSAMB.scaffold5067size12744.g25839.t1"/>
    </source>
</evidence>
<sequence>MSCVPPNSFLIAKHRKFLDRCLKVLPAAYSSLDANRLTLLFFALSSLDILDELERAIGEEERRKLIGWIYSLQLTGQSGTRELFAD</sequence>
<dbReference type="InterPro" id="IPR008930">
    <property type="entry name" value="Terpenoid_cyclase/PrenylTrfase"/>
</dbReference>
<dbReference type="Proteomes" id="UP000887566">
    <property type="component" value="Unplaced"/>
</dbReference>